<dbReference type="GO" id="GO:0007508">
    <property type="term" value="P:larval heart development"/>
    <property type="evidence" value="ECO:0007669"/>
    <property type="project" value="TreeGrafter"/>
</dbReference>
<protein>
    <submittedName>
        <fullName evidence="1">Uncharacterized protein</fullName>
    </submittedName>
</protein>
<organism evidence="1 2">
    <name type="scientific">Mytilus edulis</name>
    <name type="common">Blue mussel</name>
    <dbReference type="NCBI Taxonomy" id="6550"/>
    <lineage>
        <taxon>Eukaryota</taxon>
        <taxon>Metazoa</taxon>
        <taxon>Spiralia</taxon>
        <taxon>Lophotrochozoa</taxon>
        <taxon>Mollusca</taxon>
        <taxon>Bivalvia</taxon>
        <taxon>Autobranchia</taxon>
        <taxon>Pteriomorphia</taxon>
        <taxon>Mytilida</taxon>
        <taxon>Mytiloidea</taxon>
        <taxon>Mytilidae</taxon>
        <taxon>Mytilinae</taxon>
        <taxon>Mytilus</taxon>
    </lineage>
</organism>
<dbReference type="PANTHER" id="PTHR33395:SF22">
    <property type="entry name" value="REVERSE TRANSCRIPTASE DOMAIN-CONTAINING PROTEIN"/>
    <property type="match status" value="1"/>
</dbReference>
<dbReference type="PANTHER" id="PTHR33395">
    <property type="entry name" value="TRANSCRIPTASE, PUTATIVE-RELATED-RELATED"/>
    <property type="match status" value="1"/>
</dbReference>
<dbReference type="EMBL" id="CAJPWZ010002963">
    <property type="protein sequence ID" value="CAG2249151.1"/>
    <property type="molecule type" value="Genomic_DNA"/>
</dbReference>
<dbReference type="GO" id="GO:0031012">
    <property type="term" value="C:extracellular matrix"/>
    <property type="evidence" value="ECO:0007669"/>
    <property type="project" value="TreeGrafter"/>
</dbReference>
<evidence type="ECO:0000313" key="1">
    <source>
        <dbReference type="EMBL" id="CAG2249151.1"/>
    </source>
</evidence>
<accession>A0A8S3USY3</accession>
<dbReference type="GO" id="GO:0061343">
    <property type="term" value="P:cell adhesion involved in heart morphogenesis"/>
    <property type="evidence" value="ECO:0007669"/>
    <property type="project" value="TreeGrafter"/>
</dbReference>
<name>A0A8S3USY3_MYTED</name>
<keyword evidence="2" id="KW-1185">Reference proteome</keyword>
<reference evidence="1" key="1">
    <citation type="submission" date="2021-03" db="EMBL/GenBank/DDBJ databases">
        <authorList>
            <person name="Bekaert M."/>
        </authorList>
    </citation>
    <scope>NUCLEOTIDE SEQUENCE</scope>
</reference>
<proteinExistence type="predicted"/>
<evidence type="ECO:0000313" key="2">
    <source>
        <dbReference type="Proteomes" id="UP000683360"/>
    </source>
</evidence>
<gene>
    <name evidence="1" type="ORF">MEDL_60934</name>
</gene>
<dbReference type="AlphaFoldDB" id="A0A8S3USY3"/>
<sequence length="208" mass="23714">MEDIVSDDLQKNPKRFWSYVKSRKQDASQIVTLKSKDGFLHSDTDTKVSILNQQFQSVYTKEDTSTLPDLGTSPHPTMDNIVIHERGVYKLLKGLRPFKATGPDEVPTNILKQAAESLAPYLTRMFQLSLDEDDSTILYSHKNPEVISEKLGKELESCSKWLIDNKLSLHLGKTETILFGSKRKLSKIRNFDVTYSEDVFEVVDDDLD</sequence>
<dbReference type="Proteomes" id="UP000683360">
    <property type="component" value="Unassembled WGS sequence"/>
</dbReference>
<dbReference type="OrthoDB" id="6143061at2759"/>
<comment type="caution">
    <text evidence="1">The sequence shown here is derived from an EMBL/GenBank/DDBJ whole genome shotgun (WGS) entry which is preliminary data.</text>
</comment>